<dbReference type="EMBL" id="UAVY01000007">
    <property type="protein sequence ID" value="SQB37499.1"/>
    <property type="molecule type" value="Genomic_DNA"/>
</dbReference>
<evidence type="ECO:0000256" key="1">
    <source>
        <dbReference type="SAM" id="MobiDB-lite"/>
    </source>
</evidence>
<proteinExistence type="predicted"/>
<gene>
    <name evidence="2" type="ORF">NCTC10786_04255</name>
</gene>
<organism evidence="2 3">
    <name type="scientific">Citrobacter koseri</name>
    <name type="common">Citrobacter diversus</name>
    <dbReference type="NCBI Taxonomy" id="545"/>
    <lineage>
        <taxon>Bacteria</taxon>
        <taxon>Pseudomonadati</taxon>
        <taxon>Pseudomonadota</taxon>
        <taxon>Gammaproteobacteria</taxon>
        <taxon>Enterobacterales</taxon>
        <taxon>Enterobacteriaceae</taxon>
        <taxon>Citrobacter</taxon>
    </lineage>
</organism>
<sequence length="35" mass="4036">MIYFNWITKISCEKKSGEKRNTPGYQENRAAEKGG</sequence>
<dbReference type="AlphaFoldDB" id="A0A2X2YHW7"/>
<protein>
    <submittedName>
        <fullName evidence="2">Uncharacterized protein</fullName>
    </submittedName>
</protein>
<reference evidence="2 3" key="1">
    <citation type="submission" date="2018-06" db="EMBL/GenBank/DDBJ databases">
        <authorList>
            <consortium name="Pathogen Informatics"/>
            <person name="Doyle S."/>
        </authorList>
    </citation>
    <scope>NUCLEOTIDE SEQUENCE [LARGE SCALE GENOMIC DNA]</scope>
    <source>
        <strain evidence="2 3">NCTC10786</strain>
    </source>
</reference>
<evidence type="ECO:0000313" key="2">
    <source>
        <dbReference type="EMBL" id="SQB37499.1"/>
    </source>
</evidence>
<dbReference type="Proteomes" id="UP000251584">
    <property type="component" value="Unassembled WGS sequence"/>
</dbReference>
<evidence type="ECO:0000313" key="3">
    <source>
        <dbReference type="Proteomes" id="UP000251584"/>
    </source>
</evidence>
<feature type="region of interest" description="Disordered" evidence="1">
    <location>
        <begin position="16"/>
        <end position="35"/>
    </location>
</feature>
<name>A0A2X2YHW7_CITKO</name>
<accession>A0A2X2YHW7</accession>